<reference evidence="4" key="4">
    <citation type="submission" date="2020-03" db="EMBL/GenBank/DDBJ databases">
        <title>Intra-Species Differences in Population Size shape Life History and Genome Evolution.</title>
        <authorList>
            <person name="Willemsen D."/>
            <person name="Cui R."/>
            <person name="Valenzano D.R."/>
        </authorList>
    </citation>
    <scope>NUCLEOTIDE SEQUENCE</scope>
    <source>
        <strain evidence="4">GRZ</strain>
        <tissue evidence="4">Whole</tissue>
    </source>
</reference>
<evidence type="ECO:0000259" key="3">
    <source>
        <dbReference type="SMART" id="SM00952"/>
    </source>
</evidence>
<keyword evidence="5" id="KW-0808">Transferase</keyword>
<keyword evidence="2" id="KW-0496">Mitochondrion</keyword>
<evidence type="ECO:0000313" key="5">
    <source>
        <dbReference type="EMBL" id="SBP61758.1"/>
    </source>
</evidence>
<keyword evidence="5" id="KW-0418">Kinase</keyword>
<sequence>MFNLFVFIKKIENHYIYTPKTSAKLFFIIMSARVPKNIIRWSLRFCCQRFPRKQLNFLNTGYFSTHPVRLWCSKQNQKCLSSSLACSERFYSQNRNHNEGMDEINNVEQSFPTDETTSTQRPIISPFWNHLERCRSPSDVLDLTCMYSPTNHQVSNCLTHMWSSTKKMSDEQRCYELQLMFEHPEFDKLLQRAMKSVQFMRNDDITYALLSLVKLGVPQRSYVVQTFLRACQEKLNDFDEKNLSILASCLKQMDGPNVDALKEGMRLVVKISLPGIKNVVALQTMMHLLGKDSPKDLKQKLERKALSMSDQFSLPNSQHMIFTLAAMGFYSKPLLSVCSKIIAENLHNIPFTRLYQVLLSFKELLYRDPHLLTEISEYVASTLDIWTNKQLVLFLSVFEDLVFCPSALMEAYAGKVMENPNALTLKDLLCVLKVYSSFNYDLQHRRQHFLDSLSDALGSYLPNMPGMQLLKAVYCLCLLNHFPSVLLEHLLDSHVLEQLETAKFPKGRDRMLQMVDLCLRLDCPPLPQPLTVPSSVLGNPSPNRPLVNPRLSRSLQRLLAGQTDTEFQETVVVENFYFVDGVITKPLPNQSCETETSSCAEEQSSPAGSNQRIAVIYAPNSSFCYDTSHPRGHLAVQIRHLQILGYSPVLVTEQDLQLVSDGELLDVLRRRIFPEHASETCMKTEDLGS</sequence>
<proteinExistence type="predicted"/>
<accession>A0A1A8B4A3</accession>
<dbReference type="InterPro" id="IPR050870">
    <property type="entry name" value="FAST_kinase"/>
</dbReference>
<dbReference type="GO" id="GO:0000963">
    <property type="term" value="P:mitochondrial RNA processing"/>
    <property type="evidence" value="ECO:0007669"/>
    <property type="project" value="TreeGrafter"/>
</dbReference>
<evidence type="ECO:0000313" key="7">
    <source>
        <dbReference type="Proteomes" id="UP000694548"/>
    </source>
</evidence>
<dbReference type="EMBL" id="JAAVVJ010000009">
    <property type="protein sequence ID" value="KAF7214982.1"/>
    <property type="molecule type" value="Genomic_DNA"/>
</dbReference>
<dbReference type="GO" id="GO:0016301">
    <property type="term" value="F:kinase activity"/>
    <property type="evidence" value="ECO:0007669"/>
    <property type="project" value="UniProtKB-KW"/>
</dbReference>
<dbReference type="SMART" id="SM00952">
    <property type="entry name" value="RAP"/>
    <property type="match status" value="1"/>
</dbReference>
<dbReference type="Ensembl" id="ENSNFUT00015048002.1">
    <property type="protein sequence ID" value="ENSNFUP00015045987.1"/>
    <property type="gene ID" value="ENSNFUG00015021833.1"/>
</dbReference>
<dbReference type="OrthoDB" id="9369505at2759"/>
<dbReference type="EMBL" id="HADY01023273">
    <property type="protein sequence ID" value="SBP61758.1"/>
    <property type="molecule type" value="Transcribed_RNA"/>
</dbReference>
<gene>
    <name evidence="5" type="primary">FASTKD2</name>
    <name evidence="4 6" type="synonym">fastkd2</name>
    <name evidence="4" type="ORF">G4P62_006916</name>
</gene>
<dbReference type="OMA" id="FEIRMDS"/>
<name>A0A1A8B4A3_NOTFU</name>
<organism evidence="5">
    <name type="scientific">Nothobranchius furzeri</name>
    <name type="common">Turquoise killifish</name>
    <dbReference type="NCBI Taxonomy" id="105023"/>
    <lineage>
        <taxon>Eukaryota</taxon>
        <taxon>Metazoa</taxon>
        <taxon>Chordata</taxon>
        <taxon>Craniata</taxon>
        <taxon>Vertebrata</taxon>
        <taxon>Euteleostomi</taxon>
        <taxon>Actinopterygii</taxon>
        <taxon>Neopterygii</taxon>
        <taxon>Teleostei</taxon>
        <taxon>Neoteleostei</taxon>
        <taxon>Acanthomorphata</taxon>
        <taxon>Ovalentaria</taxon>
        <taxon>Atherinomorphae</taxon>
        <taxon>Cyprinodontiformes</taxon>
        <taxon>Nothobranchiidae</taxon>
        <taxon>Nothobranchius</taxon>
    </lineage>
</organism>
<reference evidence="5" key="3">
    <citation type="submission" date="2016-06" db="EMBL/GenBank/DDBJ databases">
        <title>The genome of a short-lived fish provides insights into sex chromosome evolution and the genetic control of aging.</title>
        <authorList>
            <person name="Reichwald K."/>
            <person name="Felder M."/>
            <person name="Petzold A."/>
            <person name="Koch P."/>
            <person name="Groth M."/>
            <person name="Platzer M."/>
        </authorList>
    </citation>
    <scope>NUCLEOTIDE SEQUENCE</scope>
    <source>
        <tissue evidence="5">Brain</tissue>
    </source>
</reference>
<keyword evidence="7" id="KW-1185">Reference proteome</keyword>
<dbReference type="Proteomes" id="UP000822369">
    <property type="component" value="Chromosome 9"/>
</dbReference>
<dbReference type="InterPro" id="IPR013584">
    <property type="entry name" value="RAP"/>
</dbReference>
<dbReference type="InterPro" id="IPR010622">
    <property type="entry name" value="FAST_Leu-rich"/>
</dbReference>
<dbReference type="CTD" id="22868"/>
<dbReference type="GO" id="GO:0035770">
    <property type="term" value="C:ribonucleoprotein granule"/>
    <property type="evidence" value="ECO:0007669"/>
    <property type="project" value="TreeGrafter"/>
</dbReference>
<dbReference type="Pfam" id="PF06743">
    <property type="entry name" value="FAST_1"/>
    <property type="match status" value="1"/>
</dbReference>
<dbReference type="GeneTree" id="ENSGT01030000234607"/>
<dbReference type="GO" id="GO:0005759">
    <property type="term" value="C:mitochondrial matrix"/>
    <property type="evidence" value="ECO:0007669"/>
    <property type="project" value="TreeGrafter"/>
</dbReference>
<evidence type="ECO:0000313" key="4">
    <source>
        <dbReference type="EMBL" id="KAF7214982.1"/>
    </source>
</evidence>
<reference evidence="6" key="5">
    <citation type="submission" date="2025-05" db="UniProtKB">
        <authorList>
            <consortium name="Ensembl"/>
        </authorList>
    </citation>
    <scope>IDENTIFICATION</scope>
</reference>
<dbReference type="AlphaFoldDB" id="A0A1A8B4A3"/>
<dbReference type="PANTHER" id="PTHR21228">
    <property type="entry name" value="FAST LEU-RICH DOMAIN-CONTAINING"/>
    <property type="match status" value="1"/>
</dbReference>
<reference evidence="6" key="1">
    <citation type="submission" date="2014-08" db="EMBL/GenBank/DDBJ databases">
        <authorList>
            <person name="Senf B."/>
            <person name="Petzold A."/>
            <person name="Downie B.R."/>
            <person name="Koch P."/>
            <person name="Platzer M."/>
        </authorList>
    </citation>
    <scope>NUCLEOTIDE SEQUENCE [LARGE SCALE GENOMIC DNA]</scope>
    <source>
        <strain evidence="6">GRZ</strain>
    </source>
</reference>
<protein>
    <submittedName>
        <fullName evidence="5 6">FAST kinase domains 2</fullName>
    </submittedName>
    <submittedName>
        <fullName evidence="4">Transcript variant X1</fullName>
    </submittedName>
</protein>
<comment type="subcellular location">
    <subcellularLocation>
        <location evidence="1">Mitochondrion</location>
    </subcellularLocation>
</comment>
<dbReference type="CDD" id="cd23739">
    <property type="entry name" value="TBRG4-like_N"/>
    <property type="match status" value="1"/>
</dbReference>
<evidence type="ECO:0000256" key="1">
    <source>
        <dbReference type="ARBA" id="ARBA00004173"/>
    </source>
</evidence>
<dbReference type="GeneID" id="107381098"/>
<dbReference type="Proteomes" id="UP000694548">
    <property type="component" value="Chromosome sgr06"/>
</dbReference>
<dbReference type="PANTHER" id="PTHR21228:SF1">
    <property type="entry name" value="FAST KINASE DOMAIN-CONTAINING PROTEIN 2, MITOCHONDRIAL"/>
    <property type="match status" value="1"/>
</dbReference>
<dbReference type="RefSeq" id="XP_015808108.1">
    <property type="nucleotide sequence ID" value="XM_015952622.3"/>
</dbReference>
<feature type="domain" description="RAP" evidence="3">
    <location>
        <begin position="615"/>
        <end position="671"/>
    </location>
</feature>
<dbReference type="KEGG" id="nfu:107381098"/>
<dbReference type="GO" id="GO:0003723">
    <property type="term" value="F:RNA binding"/>
    <property type="evidence" value="ECO:0007669"/>
    <property type="project" value="TreeGrafter"/>
</dbReference>
<reference evidence="5" key="2">
    <citation type="submission" date="2016-05" db="EMBL/GenBank/DDBJ databases">
        <authorList>
            <person name="Lavstsen T."/>
            <person name="Jespersen J.S."/>
        </authorList>
    </citation>
    <scope>NUCLEOTIDE SEQUENCE</scope>
    <source>
        <tissue evidence="5">Brain</tissue>
    </source>
</reference>
<dbReference type="Bgee" id="ENSNFUG00015021833">
    <property type="expression patterns" value="Expressed in liver and 3 other cell types or tissues"/>
</dbReference>
<evidence type="ECO:0000313" key="6">
    <source>
        <dbReference type="Ensembl" id="ENSNFUP00015045987.1"/>
    </source>
</evidence>
<dbReference type="GO" id="GO:0044528">
    <property type="term" value="P:regulation of mitochondrial mRNA stability"/>
    <property type="evidence" value="ECO:0007669"/>
    <property type="project" value="InterPro"/>
</dbReference>
<evidence type="ECO:0000256" key="2">
    <source>
        <dbReference type="ARBA" id="ARBA00023128"/>
    </source>
</evidence>